<dbReference type="InterPro" id="IPR011701">
    <property type="entry name" value="MFS"/>
</dbReference>
<feature type="domain" description="Major facilitator superfamily (MFS) profile" evidence="8">
    <location>
        <begin position="24"/>
        <end position="482"/>
    </location>
</feature>
<evidence type="ECO:0000313" key="10">
    <source>
        <dbReference type="Proteomes" id="UP000579605"/>
    </source>
</evidence>
<feature type="transmembrane region" description="Helical" evidence="7">
    <location>
        <begin position="281"/>
        <end position="301"/>
    </location>
</feature>
<feature type="transmembrane region" description="Helical" evidence="7">
    <location>
        <begin position="177"/>
        <end position="199"/>
    </location>
</feature>
<evidence type="ECO:0000256" key="6">
    <source>
        <dbReference type="ARBA" id="ARBA00023136"/>
    </source>
</evidence>
<dbReference type="InterPro" id="IPR020846">
    <property type="entry name" value="MFS_dom"/>
</dbReference>
<feature type="transmembrane region" description="Helical" evidence="7">
    <location>
        <begin position="61"/>
        <end position="78"/>
    </location>
</feature>
<keyword evidence="10" id="KW-1185">Reference proteome</keyword>
<keyword evidence="6 7" id="KW-0472">Membrane</keyword>
<keyword evidence="3" id="KW-1003">Cell membrane</keyword>
<feature type="transmembrane region" description="Helical" evidence="7">
    <location>
        <begin position="367"/>
        <end position="394"/>
    </location>
</feature>
<comment type="caution">
    <text evidence="9">The sequence shown here is derived from an EMBL/GenBank/DDBJ whole genome shotgun (WGS) entry which is preliminary data.</text>
</comment>
<evidence type="ECO:0000256" key="7">
    <source>
        <dbReference type="SAM" id="Phobius"/>
    </source>
</evidence>
<dbReference type="Pfam" id="PF07690">
    <property type="entry name" value="MFS_1"/>
    <property type="match status" value="1"/>
</dbReference>
<dbReference type="InterPro" id="IPR036259">
    <property type="entry name" value="MFS_trans_sf"/>
</dbReference>
<dbReference type="NCBIfam" id="TIGR00711">
    <property type="entry name" value="efflux_EmrB"/>
    <property type="match status" value="1"/>
</dbReference>
<comment type="subcellular location">
    <subcellularLocation>
        <location evidence="1">Cell membrane</location>
        <topology evidence="1">Multi-pass membrane protein</topology>
    </subcellularLocation>
</comment>
<feature type="transmembrane region" description="Helical" evidence="7">
    <location>
        <begin position="415"/>
        <end position="436"/>
    </location>
</feature>
<evidence type="ECO:0000256" key="2">
    <source>
        <dbReference type="ARBA" id="ARBA00022448"/>
    </source>
</evidence>
<reference evidence="9 10" key="1">
    <citation type="submission" date="2020-07" db="EMBL/GenBank/DDBJ databases">
        <title>Sequencing the genomes of 1000 actinobacteria strains.</title>
        <authorList>
            <person name="Klenk H.-P."/>
        </authorList>
    </citation>
    <scope>NUCLEOTIDE SEQUENCE [LARGE SCALE GENOMIC DNA]</scope>
    <source>
        <strain evidence="9 10">DSM 18448</strain>
    </source>
</reference>
<dbReference type="PANTHER" id="PTHR42718:SF46">
    <property type="entry name" value="BLR6921 PROTEIN"/>
    <property type="match status" value="1"/>
</dbReference>
<feature type="transmembrane region" description="Helical" evidence="7">
    <location>
        <begin position="90"/>
        <end position="109"/>
    </location>
</feature>
<dbReference type="GO" id="GO:0022857">
    <property type="term" value="F:transmembrane transporter activity"/>
    <property type="evidence" value="ECO:0007669"/>
    <property type="project" value="InterPro"/>
</dbReference>
<dbReference type="InterPro" id="IPR004638">
    <property type="entry name" value="EmrB-like"/>
</dbReference>
<dbReference type="Proteomes" id="UP000579605">
    <property type="component" value="Unassembled WGS sequence"/>
</dbReference>
<feature type="transmembrane region" description="Helical" evidence="7">
    <location>
        <begin position="115"/>
        <end position="138"/>
    </location>
</feature>
<dbReference type="RefSeq" id="WP_179790830.1">
    <property type="nucleotide sequence ID" value="NZ_BAAARR010000045.1"/>
</dbReference>
<keyword evidence="4 7" id="KW-0812">Transmembrane</keyword>
<feature type="transmembrane region" description="Helical" evidence="7">
    <location>
        <begin position="456"/>
        <end position="478"/>
    </location>
</feature>
<feature type="transmembrane region" description="Helical" evidence="7">
    <location>
        <begin position="313"/>
        <end position="331"/>
    </location>
</feature>
<dbReference type="Gene3D" id="1.20.1250.20">
    <property type="entry name" value="MFS general substrate transporter like domains"/>
    <property type="match status" value="1"/>
</dbReference>
<accession>A0A852ZLZ9</accession>
<feature type="transmembrane region" description="Helical" evidence="7">
    <location>
        <begin position="235"/>
        <end position="256"/>
    </location>
</feature>
<organism evidence="9 10">
    <name type="scientific">Actinopolymorpha rutila</name>
    <dbReference type="NCBI Taxonomy" id="446787"/>
    <lineage>
        <taxon>Bacteria</taxon>
        <taxon>Bacillati</taxon>
        <taxon>Actinomycetota</taxon>
        <taxon>Actinomycetes</taxon>
        <taxon>Propionibacteriales</taxon>
        <taxon>Actinopolymorphaceae</taxon>
        <taxon>Actinopolymorpha</taxon>
    </lineage>
</organism>
<feature type="transmembrane region" description="Helical" evidence="7">
    <location>
        <begin position="343"/>
        <end position="361"/>
    </location>
</feature>
<dbReference type="SUPFAM" id="SSF103473">
    <property type="entry name" value="MFS general substrate transporter"/>
    <property type="match status" value="1"/>
</dbReference>
<gene>
    <name evidence="9" type="ORF">F4554_005921</name>
</gene>
<evidence type="ECO:0000256" key="1">
    <source>
        <dbReference type="ARBA" id="ARBA00004651"/>
    </source>
</evidence>
<sequence length="488" mass="50995">MTTSVSAADPIPRLGVGRHATTFALVLILACQLMIILDATIVTIALPTISGSLHFSPTNLSWVQNIYSLAFGGLLLLGARAGDLLGRRRVFVAGITVFTLASFLGGLAVSAEWLLAARAAQGIGAAIAAPSTLALLTSSFPEGPQRLRAIGLYSAVSSGGASVGLVLGGILTDWVSWRWSLFINIPIGVAIILLAPRFLPETERRQGHFDLAGAVTSTLGMSSVVYGLVRAASDGWSDTVTLVAFVLGAALLAAFVRTERRAEHPITPLRLFADRERSASYVARLLLVGGMFGMFFFLTQYLQGVRDYSPVKAGFAFLPMTVGLFAMVRIVPRLVPRLGGRRLMIVGTAVALTSMAFLSRLSSTSQYFPHIVVPMVFLGLGIGIVFIPLTTASLAGVEPRDAGAASGLVNVTQQVGGALGLGILVTLFGTASRHAAGHPVGASPLAVQHHTLAEAIATAFTGSTVFLALTLAVIVIAIRSKRTEAVGA</sequence>
<evidence type="ECO:0000259" key="8">
    <source>
        <dbReference type="PROSITE" id="PS50850"/>
    </source>
</evidence>
<protein>
    <submittedName>
        <fullName evidence="9">EmrB/QacA subfamily drug resistance transporter</fullName>
    </submittedName>
</protein>
<evidence type="ECO:0000256" key="3">
    <source>
        <dbReference type="ARBA" id="ARBA00022475"/>
    </source>
</evidence>
<feature type="transmembrane region" description="Helical" evidence="7">
    <location>
        <begin position="211"/>
        <end position="229"/>
    </location>
</feature>
<dbReference type="CDD" id="cd17321">
    <property type="entry name" value="MFS_MMR_MDR_like"/>
    <property type="match status" value="1"/>
</dbReference>
<dbReference type="PANTHER" id="PTHR42718">
    <property type="entry name" value="MAJOR FACILITATOR SUPERFAMILY MULTIDRUG TRANSPORTER MFSC"/>
    <property type="match status" value="1"/>
</dbReference>
<dbReference type="PROSITE" id="PS50850">
    <property type="entry name" value="MFS"/>
    <property type="match status" value="1"/>
</dbReference>
<evidence type="ECO:0000256" key="4">
    <source>
        <dbReference type="ARBA" id="ARBA00022692"/>
    </source>
</evidence>
<name>A0A852ZLZ9_9ACTN</name>
<proteinExistence type="predicted"/>
<dbReference type="GO" id="GO:0005886">
    <property type="term" value="C:plasma membrane"/>
    <property type="evidence" value="ECO:0007669"/>
    <property type="project" value="UniProtKB-SubCell"/>
</dbReference>
<dbReference type="EMBL" id="JACBZH010000001">
    <property type="protein sequence ID" value="NYH93283.1"/>
    <property type="molecule type" value="Genomic_DNA"/>
</dbReference>
<dbReference type="Gene3D" id="1.20.1720.10">
    <property type="entry name" value="Multidrug resistance protein D"/>
    <property type="match status" value="1"/>
</dbReference>
<keyword evidence="5 7" id="KW-1133">Transmembrane helix</keyword>
<feature type="transmembrane region" description="Helical" evidence="7">
    <location>
        <begin position="23"/>
        <end position="49"/>
    </location>
</feature>
<dbReference type="AlphaFoldDB" id="A0A852ZLZ9"/>
<evidence type="ECO:0000313" key="9">
    <source>
        <dbReference type="EMBL" id="NYH93283.1"/>
    </source>
</evidence>
<feature type="transmembrane region" description="Helical" evidence="7">
    <location>
        <begin position="150"/>
        <end position="171"/>
    </location>
</feature>
<keyword evidence="2" id="KW-0813">Transport</keyword>
<evidence type="ECO:0000256" key="5">
    <source>
        <dbReference type="ARBA" id="ARBA00022989"/>
    </source>
</evidence>